<reference evidence="2" key="1">
    <citation type="submission" date="2021-06" db="EMBL/GenBank/DDBJ databases">
        <title>Genome Sequence of Mortierella hyaline Strain SCG-10, a Cold-Adapted, Nitrate-Reducing Fungus Isolated from Soil in Minnesota, USA.</title>
        <authorList>
            <person name="Aldossari N."/>
        </authorList>
    </citation>
    <scope>NUCLEOTIDE SEQUENCE</scope>
    <source>
        <strain evidence="2">SCG-10</strain>
    </source>
</reference>
<dbReference type="Pfam" id="PF00135">
    <property type="entry name" value="COesterase"/>
    <property type="match status" value="1"/>
</dbReference>
<proteinExistence type="predicted"/>
<sequence>MDSFKIRSQLGLSRTDELIYTSFYFYCSLQYISRQIAAQSITPHIYNFQSDRGRGTPIVDSGTRFCASDKHICHAKDIIPVFGSGAIAPSTFQTGEDARFARQIIDRWTTFAKTEPGSRA</sequence>
<dbReference type="SUPFAM" id="SSF53474">
    <property type="entry name" value="alpha/beta-Hydrolases"/>
    <property type="match status" value="1"/>
</dbReference>
<dbReference type="AlphaFoldDB" id="A0A9P8BV20"/>
<evidence type="ECO:0000259" key="1">
    <source>
        <dbReference type="Pfam" id="PF00135"/>
    </source>
</evidence>
<feature type="domain" description="Carboxylesterase type B" evidence="1">
    <location>
        <begin position="19"/>
        <end position="115"/>
    </location>
</feature>
<dbReference type="EMBL" id="JAHRHY010000006">
    <property type="protein sequence ID" value="KAG9068813.1"/>
    <property type="molecule type" value="Genomic_DNA"/>
</dbReference>
<organism evidence="2 3">
    <name type="scientific">Linnemannia hyalina</name>
    <dbReference type="NCBI Taxonomy" id="64524"/>
    <lineage>
        <taxon>Eukaryota</taxon>
        <taxon>Fungi</taxon>
        <taxon>Fungi incertae sedis</taxon>
        <taxon>Mucoromycota</taxon>
        <taxon>Mortierellomycotina</taxon>
        <taxon>Mortierellomycetes</taxon>
        <taxon>Mortierellales</taxon>
        <taxon>Mortierellaceae</taxon>
        <taxon>Linnemannia</taxon>
    </lineage>
</organism>
<name>A0A9P8BV20_9FUNG</name>
<keyword evidence="3" id="KW-1185">Reference proteome</keyword>
<evidence type="ECO:0000313" key="2">
    <source>
        <dbReference type="EMBL" id="KAG9068813.1"/>
    </source>
</evidence>
<gene>
    <name evidence="2" type="ORF">KI688_011099</name>
</gene>
<dbReference type="InterPro" id="IPR029058">
    <property type="entry name" value="AB_hydrolase_fold"/>
</dbReference>
<protein>
    <recommendedName>
        <fullName evidence="1">Carboxylesterase type B domain-containing protein</fullName>
    </recommendedName>
</protein>
<evidence type="ECO:0000313" key="3">
    <source>
        <dbReference type="Proteomes" id="UP000707451"/>
    </source>
</evidence>
<dbReference type="InterPro" id="IPR002018">
    <property type="entry name" value="CarbesteraseB"/>
</dbReference>
<dbReference type="OrthoDB" id="2384990at2759"/>
<accession>A0A9P8BV20</accession>
<comment type="caution">
    <text evidence="2">The sequence shown here is derived from an EMBL/GenBank/DDBJ whole genome shotgun (WGS) entry which is preliminary data.</text>
</comment>
<dbReference type="Proteomes" id="UP000707451">
    <property type="component" value="Unassembled WGS sequence"/>
</dbReference>
<dbReference type="Gene3D" id="3.40.50.1820">
    <property type="entry name" value="alpha/beta hydrolase"/>
    <property type="match status" value="1"/>
</dbReference>